<sequence length="39" mass="4701">MFLQRLTIVKDNMFSEVDDQHSYQGGRIFMSPIFFIYLI</sequence>
<reference evidence="1" key="2">
    <citation type="journal article" date="2015" name="Data Brief">
        <title>Shoot transcriptome of the giant reed, Arundo donax.</title>
        <authorList>
            <person name="Barrero R.A."/>
            <person name="Guerrero F.D."/>
            <person name="Moolhuijzen P."/>
            <person name="Goolsby J.A."/>
            <person name="Tidwell J."/>
            <person name="Bellgard S.E."/>
            <person name="Bellgard M.I."/>
        </authorList>
    </citation>
    <scope>NUCLEOTIDE SEQUENCE</scope>
    <source>
        <tissue evidence="1">Shoot tissue taken approximately 20 cm above the soil surface</tissue>
    </source>
</reference>
<organism evidence="1">
    <name type="scientific">Arundo donax</name>
    <name type="common">Giant reed</name>
    <name type="synonym">Donax arundinaceus</name>
    <dbReference type="NCBI Taxonomy" id="35708"/>
    <lineage>
        <taxon>Eukaryota</taxon>
        <taxon>Viridiplantae</taxon>
        <taxon>Streptophyta</taxon>
        <taxon>Embryophyta</taxon>
        <taxon>Tracheophyta</taxon>
        <taxon>Spermatophyta</taxon>
        <taxon>Magnoliopsida</taxon>
        <taxon>Liliopsida</taxon>
        <taxon>Poales</taxon>
        <taxon>Poaceae</taxon>
        <taxon>PACMAD clade</taxon>
        <taxon>Arundinoideae</taxon>
        <taxon>Arundineae</taxon>
        <taxon>Arundo</taxon>
    </lineage>
</organism>
<dbReference type="AlphaFoldDB" id="A0A0A8ZDZ5"/>
<name>A0A0A8ZDZ5_ARUDO</name>
<accession>A0A0A8ZDZ5</accession>
<proteinExistence type="predicted"/>
<reference evidence="1" key="1">
    <citation type="submission" date="2014-09" db="EMBL/GenBank/DDBJ databases">
        <authorList>
            <person name="Magalhaes I.L.F."/>
            <person name="Oliveira U."/>
            <person name="Santos F.R."/>
            <person name="Vidigal T.H.D.A."/>
            <person name="Brescovit A.D."/>
            <person name="Santos A.J."/>
        </authorList>
    </citation>
    <scope>NUCLEOTIDE SEQUENCE</scope>
    <source>
        <tissue evidence="1">Shoot tissue taken approximately 20 cm above the soil surface</tissue>
    </source>
</reference>
<protein>
    <submittedName>
        <fullName evidence="1">Uncharacterized protein</fullName>
    </submittedName>
</protein>
<dbReference type="EMBL" id="GBRH01264818">
    <property type="protein sequence ID" value="JAD33077.1"/>
    <property type="molecule type" value="Transcribed_RNA"/>
</dbReference>
<evidence type="ECO:0000313" key="1">
    <source>
        <dbReference type="EMBL" id="JAD33077.1"/>
    </source>
</evidence>